<keyword evidence="5" id="KW-1185">Reference proteome</keyword>
<feature type="compositionally biased region" description="Low complexity" evidence="2">
    <location>
        <begin position="148"/>
        <end position="164"/>
    </location>
</feature>
<dbReference type="CTD" id="23063"/>
<protein>
    <recommendedName>
        <fullName evidence="3">WAPL domain-containing protein</fullName>
    </recommendedName>
</protein>
<dbReference type="Pfam" id="PF07814">
    <property type="entry name" value="WAPL"/>
    <property type="match status" value="1"/>
</dbReference>
<dbReference type="AlphaFoldDB" id="A0A7M7NEK7"/>
<feature type="compositionally biased region" description="Low complexity" evidence="2">
    <location>
        <begin position="876"/>
        <end position="886"/>
    </location>
</feature>
<feature type="region of interest" description="Disordered" evidence="2">
    <location>
        <begin position="867"/>
        <end position="892"/>
    </location>
</feature>
<dbReference type="EnsemblMetazoa" id="XM_030979638">
    <property type="protein sequence ID" value="XP_030835498"/>
    <property type="gene ID" value="LOC574639"/>
</dbReference>
<feature type="compositionally biased region" description="Polar residues" evidence="2">
    <location>
        <begin position="171"/>
        <end position="189"/>
    </location>
</feature>
<proteinExistence type="inferred from homology"/>
<dbReference type="InParanoid" id="A0A7M7NEK7"/>
<organism evidence="4 5">
    <name type="scientific">Strongylocentrotus purpuratus</name>
    <name type="common">Purple sea urchin</name>
    <dbReference type="NCBI Taxonomy" id="7668"/>
    <lineage>
        <taxon>Eukaryota</taxon>
        <taxon>Metazoa</taxon>
        <taxon>Echinodermata</taxon>
        <taxon>Eleutherozoa</taxon>
        <taxon>Echinozoa</taxon>
        <taxon>Echinoidea</taxon>
        <taxon>Euechinoidea</taxon>
        <taxon>Echinacea</taxon>
        <taxon>Camarodonta</taxon>
        <taxon>Echinidea</taxon>
        <taxon>Strongylocentrotidae</taxon>
        <taxon>Strongylocentrotus</taxon>
    </lineage>
</organism>
<dbReference type="InterPro" id="IPR022771">
    <property type="entry name" value="WAPL_C"/>
</dbReference>
<dbReference type="InterPro" id="IPR039874">
    <property type="entry name" value="WAPL"/>
</dbReference>
<evidence type="ECO:0000313" key="5">
    <source>
        <dbReference type="Proteomes" id="UP000007110"/>
    </source>
</evidence>
<reference evidence="4" key="2">
    <citation type="submission" date="2021-01" db="UniProtKB">
        <authorList>
            <consortium name="EnsemblMetazoa"/>
        </authorList>
    </citation>
    <scope>IDENTIFICATION</scope>
</reference>
<comment type="similarity">
    <text evidence="1">Belongs to the WAPL family.</text>
</comment>
<dbReference type="Proteomes" id="UP000007110">
    <property type="component" value="Unassembled WGS sequence"/>
</dbReference>
<dbReference type="RefSeq" id="XP_030835499.1">
    <property type="nucleotide sequence ID" value="XM_030979639.1"/>
</dbReference>
<evidence type="ECO:0000256" key="1">
    <source>
        <dbReference type="ARBA" id="ARBA00006854"/>
    </source>
</evidence>
<accession>A0A7M7NEK7</accession>
<evidence type="ECO:0000256" key="2">
    <source>
        <dbReference type="SAM" id="MobiDB-lite"/>
    </source>
</evidence>
<feature type="compositionally biased region" description="Basic and acidic residues" evidence="2">
    <location>
        <begin position="13"/>
        <end position="32"/>
    </location>
</feature>
<feature type="compositionally biased region" description="Low complexity" evidence="2">
    <location>
        <begin position="257"/>
        <end position="275"/>
    </location>
</feature>
<evidence type="ECO:0000259" key="3">
    <source>
        <dbReference type="PROSITE" id="PS51271"/>
    </source>
</evidence>
<dbReference type="RefSeq" id="XP_030835497.1">
    <property type="nucleotide sequence ID" value="XM_030979637.1"/>
</dbReference>
<name>A0A7M7NEK7_STRPU</name>
<dbReference type="EnsemblMetazoa" id="XM_030979639">
    <property type="protein sequence ID" value="XP_030835499"/>
    <property type="gene ID" value="LOC574639"/>
</dbReference>
<feature type="compositionally biased region" description="Low complexity" evidence="2">
    <location>
        <begin position="317"/>
        <end position="367"/>
    </location>
</feature>
<dbReference type="OMA" id="KSMQCVI"/>
<dbReference type="InterPro" id="IPR011989">
    <property type="entry name" value="ARM-like"/>
</dbReference>
<dbReference type="EnsemblMetazoa" id="XM_030979637">
    <property type="protein sequence ID" value="XP_030835497"/>
    <property type="gene ID" value="LOC574639"/>
</dbReference>
<feature type="compositionally biased region" description="Low complexity" evidence="2">
    <location>
        <begin position="50"/>
        <end position="59"/>
    </location>
</feature>
<feature type="region of interest" description="Disordered" evidence="2">
    <location>
        <begin position="1"/>
        <end position="466"/>
    </location>
</feature>
<dbReference type="OrthoDB" id="78088at2759"/>
<dbReference type="InterPro" id="IPR012502">
    <property type="entry name" value="WAPL_dom"/>
</dbReference>
<dbReference type="RefSeq" id="XP_030835498.1">
    <property type="nucleotide sequence ID" value="XM_030979638.1"/>
</dbReference>
<feature type="compositionally biased region" description="Polar residues" evidence="2">
    <location>
        <begin position="68"/>
        <end position="80"/>
    </location>
</feature>
<dbReference type="KEGG" id="spu:574639"/>
<feature type="compositionally biased region" description="Acidic residues" evidence="2">
    <location>
        <begin position="370"/>
        <end position="382"/>
    </location>
</feature>
<dbReference type="Gene3D" id="1.25.10.10">
    <property type="entry name" value="Leucine-rich Repeat Variant"/>
    <property type="match status" value="1"/>
</dbReference>
<reference evidence="5" key="1">
    <citation type="submission" date="2015-02" db="EMBL/GenBank/DDBJ databases">
        <title>Genome sequencing for Strongylocentrotus purpuratus.</title>
        <authorList>
            <person name="Murali S."/>
            <person name="Liu Y."/>
            <person name="Vee V."/>
            <person name="English A."/>
            <person name="Wang M."/>
            <person name="Skinner E."/>
            <person name="Han Y."/>
            <person name="Muzny D.M."/>
            <person name="Worley K.C."/>
            <person name="Gibbs R.A."/>
        </authorList>
    </citation>
    <scope>NUCLEOTIDE SEQUENCE</scope>
</reference>
<evidence type="ECO:0000313" key="4">
    <source>
        <dbReference type="EnsemblMetazoa" id="XP_030835498"/>
    </source>
</evidence>
<feature type="compositionally biased region" description="Polar residues" evidence="2">
    <location>
        <begin position="280"/>
        <end position="299"/>
    </location>
</feature>
<dbReference type="PANTHER" id="PTHR22100:SF13">
    <property type="entry name" value="WINGS APART-LIKE PROTEIN HOMOLOG"/>
    <property type="match status" value="1"/>
</dbReference>
<sequence>MPRYGAKTYGRTVRKDDNDHFDDLWNKSKDSTRPVTRHSPAKRPANNQVQTTSRQTRSSPSKPLRMASSESSRPTRQNTVLKEDVVGVTSPKRRRRASSTDDPFSFSSDDDKSPVKRATTDQNNASDSNNSNSRQTRASLQFDNGVESRNSSRAAPRAANTTRSSAKEKSPGNQTLITQFAKNSRNNDSSSEKRDNTDVEMISLDDSLGSPNGSDFSSSQTSVVSLSSGSQRSSGSSAVNARQGRRTAGKLKTVAETTSTDGSSSQLSSGSASSLRGKTRATNSASQSSKKNLRTNPSGSSQDSAMKSDDDSDDSEVIISSTSRSSSSQGSSSQSLSQSSGTSKSSTSKPSLKTSKSLPPAKPSSSTAYDEFDFSEDDEEIEAPPALLKAKSAGALDNVKKIFNSPKKSPAKAKYNARSWNKPDVPEEDEFASSSASSSQGSIPSKPAPFRTIEGGKQRGASGLTRQTVYPKKVNHSMVTSLKCKRDEKKLYTVVRHVKGASDCQESGESQQYADDIEYLMEGLKGTENVGTRCLSTMGFVEKCSMPQFRMHMRAHGTISKVFGKLQDAAQDPCLGLCTSGLMYMLSRDRLNMDLDRDSLWLLVRLLSKDSAHRIHQLEPTQQAEYKKVQEKLWAVFSELPKASNSLGDIETSDLSNGHLAMESLLSLTSKRAGEWFKEELRLAGGLEHIAQTVISAALSLSPVIVRMEGENLVLFKTMNRCLRVLENVTFMNNENQQYLLELKGCGLVKAVGKALRMCENQLELCGEPEVHVIKKLDSYGLHAILHQGLLATLRLLLNISHDNEWGSMKVGEQEGLMATTLQCVLQMPQYICKDQRFDVLVLSLGLLINLVEHSPANTRKLISMKTQRSFDSKNSQSSQESSSSEGGTEPEVVTSLEAVVQLFLQRQQQALKAESQSEEEMMGEEPEEWSVAHSDPLDWITIERDSGKGQNGPQPTEEEIKSSVRKALHSAGKHMEDSIVASYAALLLGCLLRENNLNVVSVRDCLPDGDFTCMVDMLKKFLSFIELTNAAGNTGSRSISKVIEVLECF</sequence>
<feature type="domain" description="WAPL" evidence="3">
    <location>
        <begin position="485"/>
        <end position="1029"/>
    </location>
</feature>
<dbReference type="PROSITE" id="PS51271">
    <property type="entry name" value="WAPL"/>
    <property type="match status" value="1"/>
</dbReference>
<feature type="compositionally biased region" description="Low complexity" evidence="2">
    <location>
        <begin position="123"/>
        <end position="133"/>
    </location>
</feature>
<feature type="compositionally biased region" description="Low complexity" evidence="2">
    <location>
        <begin position="214"/>
        <end position="237"/>
    </location>
</feature>
<dbReference type="GeneID" id="574639"/>
<dbReference type="PANTHER" id="PTHR22100">
    <property type="entry name" value="WINGS APART-LIKE PROTEIN HOMOLOG"/>
    <property type="match status" value="1"/>
</dbReference>